<evidence type="ECO:0000256" key="3">
    <source>
        <dbReference type="ARBA" id="ARBA00022490"/>
    </source>
</evidence>
<evidence type="ECO:0000313" key="10">
    <source>
        <dbReference type="EMBL" id="KAJ3479187.1"/>
    </source>
</evidence>
<dbReference type="Pfam" id="PF21040">
    <property type="entry name" value="CEP104-like_TOG"/>
    <property type="match status" value="1"/>
</dbReference>
<feature type="compositionally biased region" description="Low complexity" evidence="8">
    <location>
        <begin position="479"/>
        <end position="513"/>
    </location>
</feature>
<dbReference type="SUPFAM" id="SSF48371">
    <property type="entry name" value="ARM repeat"/>
    <property type="match status" value="1"/>
</dbReference>
<evidence type="ECO:0000256" key="2">
    <source>
        <dbReference type="ARBA" id="ARBA00009549"/>
    </source>
</evidence>
<dbReference type="PANTHER" id="PTHR12609">
    <property type="entry name" value="MICROTUBULE ASSOCIATED PROTEIN XMAP215"/>
    <property type="match status" value="1"/>
</dbReference>
<keyword evidence="5" id="KW-0493">Microtubule</keyword>
<keyword evidence="6" id="KW-0498">Mitosis</keyword>
<evidence type="ECO:0000313" key="11">
    <source>
        <dbReference type="Proteomes" id="UP001212997"/>
    </source>
</evidence>
<feature type="region of interest" description="Disordered" evidence="8">
    <location>
        <begin position="479"/>
        <end position="590"/>
    </location>
</feature>
<dbReference type="Proteomes" id="UP001212997">
    <property type="component" value="Unassembled WGS sequence"/>
</dbReference>
<protein>
    <recommendedName>
        <fullName evidence="9">TOG domain-containing protein</fullName>
    </recommendedName>
</protein>
<feature type="compositionally biased region" description="Low complexity" evidence="8">
    <location>
        <begin position="1365"/>
        <end position="1375"/>
    </location>
</feature>
<dbReference type="InterPro" id="IPR034085">
    <property type="entry name" value="TOG"/>
</dbReference>
<feature type="region of interest" description="Disordered" evidence="8">
    <location>
        <begin position="867"/>
        <end position="908"/>
    </location>
</feature>
<dbReference type="InterPro" id="IPR016024">
    <property type="entry name" value="ARM-type_fold"/>
</dbReference>
<dbReference type="SMART" id="SM01349">
    <property type="entry name" value="TOG"/>
    <property type="match status" value="3"/>
</dbReference>
<feature type="region of interest" description="Disordered" evidence="8">
    <location>
        <begin position="925"/>
        <end position="1035"/>
    </location>
</feature>
<name>A0AAD5UXG3_9APHY</name>
<dbReference type="GO" id="GO:0005874">
    <property type="term" value="C:microtubule"/>
    <property type="evidence" value="ECO:0007669"/>
    <property type="project" value="UniProtKB-KW"/>
</dbReference>
<evidence type="ECO:0000256" key="8">
    <source>
        <dbReference type="SAM" id="MobiDB-lite"/>
    </source>
</evidence>
<reference evidence="10" key="1">
    <citation type="submission" date="2022-07" db="EMBL/GenBank/DDBJ databases">
        <title>Genome Sequence of Physisporinus lineatus.</title>
        <authorList>
            <person name="Buettner E."/>
        </authorList>
    </citation>
    <scope>NUCLEOTIDE SEQUENCE</scope>
    <source>
        <strain evidence="10">VT162</strain>
    </source>
</reference>
<dbReference type="GO" id="GO:0030951">
    <property type="term" value="P:establishment or maintenance of microtubule cytoskeleton polarity"/>
    <property type="evidence" value="ECO:0007669"/>
    <property type="project" value="InterPro"/>
</dbReference>
<keyword evidence="7" id="KW-0206">Cytoskeleton</keyword>
<dbReference type="InterPro" id="IPR011989">
    <property type="entry name" value="ARM-like"/>
</dbReference>
<proteinExistence type="inferred from homology"/>
<sequence>MTSWAETAVGDLDAEVVVRFLGKKGWSEKNFQVGSFLLWANAPAAHMSIFAQVSTKIYGILGILADKCPSFGRSSVALCIPHLSEKLGDMKLKKPAGETLLLFSEKTSLQFVLGHAYDPLSKQKAPKVLADALTWVDQALNEFGIAGLSLRNLIEFLKTALKNSNAAVRTSATKTLVTVKLFAGSSVKDLIEDLNPQLLNTIIGEFDKVEGKSAPEPTRVSADVAKAAPQSGGGKASAAQADALDDLFPRVEIDGLLKGTTILADAKSDAWKTKKEALEALQAILDQGANKRLKPTMGEIGQVLKARVTDTNKAVQSLALDIVARIATGMGKPFDKQTRFFVTPVATVLSDQKAPIRAAALQTLTAIATACEGLESMTSFLGTALETSNPLQKATLLNWIVEWFKTHEPSPGLDLNNWVGHVVTSLDDRNGDVRKGAQALLPTLVACAGYEYVMQQTSSLKPASRSTAAPLIQAARGLAAASTPSPAPSKAAPAKSSKPAAAPKSETPPLESEPTPPTRAAPASKLQFVRRTLPQGSNSRPDSRSESPTEVPATSRLPGKPAMGLKRPGAGIPSAAKPISPPPSGTAPTPFIGASLDAKKARLAKDAQKWINEAGPTRKDLAELLQHQMEPQATRELVSLLFSHDHNAVNDHVAGLSVMYEFYSSVQAGDDKFRLPLEDVRTICIANSDLALKYVSMKAHEPQSNLVQKCLDVVEAVIAFLQSVEYQLSDAEALCFVPTLIFKLGDARAPVRARVQQLVQSFSNVYAYSRVAQLLLEHGLKSKVAKTRQGALDEFAALLKRYGIATCDPPKAFPQIAAMISDSDSFVRKSSLAALSEGYVLVGEKIWTYVSKLSPKDKTQLEERLRRVAGPSSPDRGQAPAQPAQVSRLVSGIPRSGSPAPGAVSRIGGLARPASPAVLPASRLARPASPANIPRSASPAPSNNGRPVSPARTVRGPSAGSQLPGPTSPSGIGRPKSLMPSRLGAPRSRPNNLQSTYASVRESQPVEEVYTPPTNGNLELPSNGYDEPNQQSGNSANDITVVISSILSNDPSRSVEALKKIQKVLEVKPEDGFTSAGYRELSEHTEGLVETITLQMAHVFERPEDITVPENFRLAKHLIQTLNAFCDHPLLAESLTVDILTSLLEELTLRLLQTDLSPDSRVKDLSRFINMIILRLFATGRRMSVFRALFALLLQIVKPFPSNGTSPESQEAKVAELVLKCVWKLARSIPQDLEKAILDPVELFPAIEHFLQSVPPNEWRARATNKVPCGDMPLRTIKVIIQHVVAHYADDVYDLLSASFDDPSATIVYPYVYRILNATARQPAAEVPIRPRNEFNARQASPAISRPISPQGTVSSMTSDHRASSSHSRSQSVSSTNGHRLSPSAPAQEPDLDDQLMTIIGHISSETTGAMHKEGITELHHFLKAYPHKKPKVDKMLESTGTAFRKYITRALASRAAEDEERNVAVANTLSSELKSLYFSSVCVMPRELMMV</sequence>
<feature type="domain" description="TOG" evidence="9">
    <location>
        <begin position="11"/>
        <end position="215"/>
    </location>
</feature>
<dbReference type="Pfam" id="PF21041">
    <property type="entry name" value="XMAP215_CLASP_TOG"/>
    <property type="match status" value="1"/>
</dbReference>
<feature type="domain" description="TOG" evidence="9">
    <location>
        <begin position="623"/>
        <end position="874"/>
    </location>
</feature>
<comment type="subcellular location">
    <subcellularLocation>
        <location evidence="1">Cytoplasm</location>
        <location evidence="1">Cytoskeleton</location>
        <location evidence="1">Spindle</location>
    </subcellularLocation>
</comment>
<feature type="compositionally biased region" description="Polar residues" evidence="8">
    <location>
        <begin position="989"/>
        <end position="1002"/>
    </location>
</feature>
<keyword evidence="11" id="KW-1185">Reference proteome</keyword>
<comment type="caution">
    <text evidence="10">The sequence shown here is derived from an EMBL/GenBank/DDBJ whole genome shotgun (WGS) entry which is preliminary data.</text>
</comment>
<dbReference type="GO" id="GO:0005819">
    <property type="term" value="C:spindle"/>
    <property type="evidence" value="ECO:0007669"/>
    <property type="project" value="UniProtKB-SubCell"/>
</dbReference>
<feature type="domain" description="TOG" evidence="9">
    <location>
        <begin position="246"/>
        <end position="481"/>
    </location>
</feature>
<keyword evidence="4" id="KW-0132">Cell division</keyword>
<feature type="compositionally biased region" description="Polar residues" evidence="8">
    <location>
        <begin position="959"/>
        <end position="970"/>
    </location>
</feature>
<evidence type="ECO:0000256" key="4">
    <source>
        <dbReference type="ARBA" id="ARBA00022618"/>
    </source>
</evidence>
<dbReference type="InterPro" id="IPR045110">
    <property type="entry name" value="XMAP215"/>
</dbReference>
<evidence type="ECO:0000256" key="1">
    <source>
        <dbReference type="ARBA" id="ARBA00004186"/>
    </source>
</evidence>
<dbReference type="GO" id="GO:0046785">
    <property type="term" value="P:microtubule polymerization"/>
    <property type="evidence" value="ECO:0007669"/>
    <property type="project" value="InterPro"/>
</dbReference>
<keyword evidence="3" id="KW-0963">Cytoplasm</keyword>
<dbReference type="GO" id="GO:0061863">
    <property type="term" value="F:microtubule plus end polymerase"/>
    <property type="evidence" value="ECO:0007669"/>
    <property type="project" value="InterPro"/>
</dbReference>
<dbReference type="GO" id="GO:0007051">
    <property type="term" value="P:spindle organization"/>
    <property type="evidence" value="ECO:0007669"/>
    <property type="project" value="InterPro"/>
</dbReference>
<evidence type="ECO:0000256" key="6">
    <source>
        <dbReference type="ARBA" id="ARBA00022776"/>
    </source>
</evidence>
<dbReference type="EMBL" id="JANAWD010000456">
    <property type="protein sequence ID" value="KAJ3479187.1"/>
    <property type="molecule type" value="Genomic_DNA"/>
</dbReference>
<keyword evidence="6" id="KW-0131">Cell cycle</keyword>
<dbReference type="GO" id="GO:0051010">
    <property type="term" value="F:microtubule plus-end binding"/>
    <property type="evidence" value="ECO:0007669"/>
    <property type="project" value="InterPro"/>
</dbReference>
<evidence type="ECO:0000256" key="5">
    <source>
        <dbReference type="ARBA" id="ARBA00022701"/>
    </source>
</evidence>
<dbReference type="Pfam" id="PF12348">
    <property type="entry name" value="CLASP_N"/>
    <property type="match status" value="1"/>
</dbReference>
<organism evidence="10 11">
    <name type="scientific">Meripilus lineatus</name>
    <dbReference type="NCBI Taxonomy" id="2056292"/>
    <lineage>
        <taxon>Eukaryota</taxon>
        <taxon>Fungi</taxon>
        <taxon>Dikarya</taxon>
        <taxon>Basidiomycota</taxon>
        <taxon>Agaricomycotina</taxon>
        <taxon>Agaricomycetes</taxon>
        <taxon>Polyporales</taxon>
        <taxon>Meripilaceae</taxon>
        <taxon>Meripilus</taxon>
    </lineage>
</organism>
<evidence type="ECO:0000259" key="9">
    <source>
        <dbReference type="SMART" id="SM01349"/>
    </source>
</evidence>
<dbReference type="InterPro" id="IPR024395">
    <property type="entry name" value="CLASP_N_dom"/>
</dbReference>
<dbReference type="GO" id="GO:0051301">
    <property type="term" value="P:cell division"/>
    <property type="evidence" value="ECO:0007669"/>
    <property type="project" value="UniProtKB-KW"/>
</dbReference>
<dbReference type="Gene3D" id="1.25.10.10">
    <property type="entry name" value="Leucine-rich Repeat Variant"/>
    <property type="match status" value="3"/>
</dbReference>
<comment type="similarity">
    <text evidence="2">Belongs to the CLASP family.</text>
</comment>
<evidence type="ECO:0000256" key="7">
    <source>
        <dbReference type="ARBA" id="ARBA00023212"/>
    </source>
</evidence>
<gene>
    <name evidence="10" type="ORF">NLI96_g9225</name>
</gene>
<accession>A0AAD5UXG3</accession>
<dbReference type="InterPro" id="IPR048491">
    <property type="entry name" value="XMAP215_CLASP_TOG"/>
</dbReference>
<feature type="region of interest" description="Disordered" evidence="8">
    <location>
        <begin position="1336"/>
        <end position="1392"/>
    </location>
</feature>